<keyword evidence="4" id="KW-0808">Transferase</keyword>
<dbReference type="UniPathway" id="UPA00113">
    <property type="reaction ID" value="UER00529"/>
</dbReference>
<keyword evidence="6" id="KW-1185">Reference proteome</keyword>
<dbReference type="Pfam" id="PF00583">
    <property type="entry name" value="Acetyltransf_1"/>
    <property type="match status" value="1"/>
</dbReference>
<protein>
    <recommendedName>
        <fullName evidence="4">Glucosamine 6-phosphate N-acetyltransferase</fullName>
        <ecNumber evidence="4">2.3.1.4</ecNumber>
    </recommendedName>
</protein>
<feature type="domain" description="N-acetyltransferase" evidence="5">
    <location>
        <begin position="19"/>
        <end position="173"/>
    </location>
</feature>
<comment type="pathway">
    <text evidence="1 4">Nucleotide-sugar biosynthesis; UDP-N-acetyl-alpha-D-glucosamine biosynthesis; N-acetyl-alpha-D-glucosamine 1-phosphate from alpha-D-glucosamine 6-phosphate (route I): step 1/2.</text>
</comment>
<reference evidence="7" key="2">
    <citation type="submission" date="2017-02" db="UniProtKB">
        <authorList>
            <consortium name="WormBaseParasite"/>
        </authorList>
    </citation>
    <scope>IDENTIFICATION</scope>
</reference>
<dbReference type="SUPFAM" id="SSF55729">
    <property type="entry name" value="Acyl-CoA N-acyltransferases (Nat)"/>
    <property type="match status" value="1"/>
</dbReference>
<name>A0A0K0CU63_ANGCA</name>
<dbReference type="WBParaSite" id="ACAC_0000072201-mRNA-1">
    <property type="protein sequence ID" value="ACAC_0000072201-mRNA-1"/>
    <property type="gene ID" value="ACAC_0000072201"/>
</dbReference>
<proteinExistence type="inferred from homology"/>
<dbReference type="STRING" id="6313.A0A0K0CU63"/>
<dbReference type="InterPro" id="IPR039143">
    <property type="entry name" value="GNPNAT1-like"/>
</dbReference>
<dbReference type="InterPro" id="IPR000182">
    <property type="entry name" value="GNAT_dom"/>
</dbReference>
<dbReference type="PANTHER" id="PTHR13355:SF11">
    <property type="entry name" value="GLUCOSAMINE 6-PHOSPHATE N-ACETYLTRANSFERASE"/>
    <property type="match status" value="1"/>
</dbReference>
<reference evidence="6" key="1">
    <citation type="submission" date="2012-09" db="EMBL/GenBank/DDBJ databases">
        <authorList>
            <person name="Martin A.A."/>
        </authorList>
    </citation>
    <scope>NUCLEOTIDE SEQUENCE</scope>
</reference>
<comment type="similarity">
    <text evidence="2 4">Belongs to the acetyltransferase family. GNA1 subfamily.</text>
</comment>
<dbReference type="EC" id="2.3.1.4" evidence="4"/>
<dbReference type="PROSITE" id="PS51186">
    <property type="entry name" value="GNAT"/>
    <property type="match status" value="1"/>
</dbReference>
<dbReference type="InterPro" id="IPR016181">
    <property type="entry name" value="Acyl_CoA_acyltransferase"/>
</dbReference>
<evidence type="ECO:0000313" key="6">
    <source>
        <dbReference type="Proteomes" id="UP000035642"/>
    </source>
</evidence>
<evidence type="ECO:0000313" key="7">
    <source>
        <dbReference type="WBParaSite" id="ACAC_0000072201-mRNA-1"/>
    </source>
</evidence>
<dbReference type="Proteomes" id="UP000035642">
    <property type="component" value="Unassembled WGS sequence"/>
</dbReference>
<organism evidence="6 7">
    <name type="scientific">Angiostrongylus cantonensis</name>
    <name type="common">Rat lungworm</name>
    <dbReference type="NCBI Taxonomy" id="6313"/>
    <lineage>
        <taxon>Eukaryota</taxon>
        <taxon>Metazoa</taxon>
        <taxon>Ecdysozoa</taxon>
        <taxon>Nematoda</taxon>
        <taxon>Chromadorea</taxon>
        <taxon>Rhabditida</taxon>
        <taxon>Rhabditina</taxon>
        <taxon>Rhabditomorpha</taxon>
        <taxon>Strongyloidea</taxon>
        <taxon>Metastrongylidae</taxon>
        <taxon>Angiostrongylus</taxon>
    </lineage>
</organism>
<dbReference type="GO" id="GO:0006048">
    <property type="term" value="P:UDP-N-acetylglucosamine biosynthetic process"/>
    <property type="evidence" value="ECO:0007669"/>
    <property type="project" value="UniProtKB-UniRule"/>
</dbReference>
<evidence type="ECO:0000256" key="4">
    <source>
        <dbReference type="RuleBase" id="RU365086"/>
    </source>
</evidence>
<accession>A0A0K0CU63</accession>
<dbReference type="PANTHER" id="PTHR13355">
    <property type="entry name" value="GLUCOSAMINE 6-PHOSPHATE N-ACETYLTRANSFERASE"/>
    <property type="match status" value="1"/>
</dbReference>
<keyword evidence="4" id="KW-0012">Acyltransferase</keyword>
<evidence type="ECO:0000256" key="1">
    <source>
        <dbReference type="ARBA" id="ARBA00004832"/>
    </source>
</evidence>
<sequence length="186" mass="21172">MLTEDIVGDVPDGFAVRPLKIHDYDNGFVNMFLELLAQLTVVGEVTRDAFKDRFKRMRTTPQSYYIVVIEDLSSGRVVGTATLVLEWKFIHRVGCRGRVEDVVVDKNFRGKKIGALLNRTLVSLAKEVGVYKLSLECKNALIPFYELNGYKKDIGNNFLVQRFDKDLREIEIPCGNEEEFTSTSNT</sequence>
<dbReference type="Gene3D" id="3.40.630.30">
    <property type="match status" value="1"/>
</dbReference>
<dbReference type="GO" id="GO:0004343">
    <property type="term" value="F:glucosamine 6-phosphate N-acetyltransferase activity"/>
    <property type="evidence" value="ECO:0007669"/>
    <property type="project" value="UniProtKB-UniRule"/>
</dbReference>
<comment type="catalytic activity">
    <reaction evidence="3 4">
        <text>D-glucosamine 6-phosphate + acetyl-CoA = N-acetyl-D-glucosamine 6-phosphate + CoA + H(+)</text>
        <dbReference type="Rhea" id="RHEA:10292"/>
        <dbReference type="ChEBI" id="CHEBI:15378"/>
        <dbReference type="ChEBI" id="CHEBI:57287"/>
        <dbReference type="ChEBI" id="CHEBI:57288"/>
        <dbReference type="ChEBI" id="CHEBI:57513"/>
        <dbReference type="ChEBI" id="CHEBI:58725"/>
        <dbReference type="EC" id="2.3.1.4"/>
    </reaction>
</comment>
<evidence type="ECO:0000259" key="5">
    <source>
        <dbReference type="PROSITE" id="PS51186"/>
    </source>
</evidence>
<evidence type="ECO:0000256" key="3">
    <source>
        <dbReference type="ARBA" id="ARBA00048964"/>
    </source>
</evidence>
<evidence type="ECO:0000256" key="2">
    <source>
        <dbReference type="ARBA" id="ARBA00006048"/>
    </source>
</evidence>
<dbReference type="CDD" id="cd04301">
    <property type="entry name" value="NAT_SF"/>
    <property type="match status" value="1"/>
</dbReference>
<dbReference type="AlphaFoldDB" id="A0A0K0CU63"/>